<organism evidence="2 3">
    <name type="scientific">Plectus sambesii</name>
    <dbReference type="NCBI Taxonomy" id="2011161"/>
    <lineage>
        <taxon>Eukaryota</taxon>
        <taxon>Metazoa</taxon>
        <taxon>Ecdysozoa</taxon>
        <taxon>Nematoda</taxon>
        <taxon>Chromadorea</taxon>
        <taxon>Plectida</taxon>
        <taxon>Plectina</taxon>
        <taxon>Plectoidea</taxon>
        <taxon>Plectidae</taxon>
        <taxon>Plectus</taxon>
    </lineage>
</organism>
<feature type="compositionally biased region" description="Basic and acidic residues" evidence="1">
    <location>
        <begin position="1"/>
        <end position="12"/>
    </location>
</feature>
<dbReference type="Proteomes" id="UP000887566">
    <property type="component" value="Unplaced"/>
</dbReference>
<evidence type="ECO:0000313" key="3">
    <source>
        <dbReference type="WBParaSite" id="PSAMB.scaffold5450size11655.g26658.t1"/>
    </source>
</evidence>
<sequence length="68" mass="7127">MDRGAEARDRHLNASSGRSGGHSLNGHSLLPGRLPHGGIRPAPTRPISSSTQLHCREAAVAGGRQCHL</sequence>
<keyword evidence="2" id="KW-1185">Reference proteome</keyword>
<reference evidence="3" key="1">
    <citation type="submission" date="2022-11" db="UniProtKB">
        <authorList>
            <consortium name="WormBaseParasite"/>
        </authorList>
    </citation>
    <scope>IDENTIFICATION</scope>
</reference>
<name>A0A914WX34_9BILA</name>
<feature type="region of interest" description="Disordered" evidence="1">
    <location>
        <begin position="1"/>
        <end position="53"/>
    </location>
</feature>
<accession>A0A914WX34</accession>
<proteinExistence type="predicted"/>
<evidence type="ECO:0000256" key="1">
    <source>
        <dbReference type="SAM" id="MobiDB-lite"/>
    </source>
</evidence>
<dbReference type="WBParaSite" id="PSAMB.scaffold5450size11655.g26658.t1">
    <property type="protein sequence ID" value="PSAMB.scaffold5450size11655.g26658.t1"/>
    <property type="gene ID" value="PSAMB.scaffold5450size11655.g26658"/>
</dbReference>
<protein>
    <submittedName>
        <fullName evidence="3">Uncharacterized protein</fullName>
    </submittedName>
</protein>
<dbReference type="AlphaFoldDB" id="A0A914WX34"/>
<evidence type="ECO:0000313" key="2">
    <source>
        <dbReference type="Proteomes" id="UP000887566"/>
    </source>
</evidence>